<sequence>MFDQQPNVFHLEDVSRKRKEAGMVVPEYIVKTKRIGLNPSKDELEQRFCNGKFRYVIFPYLKLKDKTTIAHDMLAQFPVLGKEGVNKELGSIFLK</sequence>
<reference evidence="1 2" key="1">
    <citation type="submission" date="2019-07" db="EMBL/GenBank/DDBJ databases">
        <title>Whole genome shotgun sequence of Adhaeribacter aerolatus NBRC 106133.</title>
        <authorList>
            <person name="Hosoyama A."/>
            <person name="Uohara A."/>
            <person name="Ohji S."/>
            <person name="Ichikawa N."/>
        </authorList>
    </citation>
    <scope>NUCLEOTIDE SEQUENCE [LARGE SCALE GENOMIC DNA]</scope>
    <source>
        <strain evidence="1 2">NBRC 106133</strain>
    </source>
</reference>
<proteinExistence type="predicted"/>
<protein>
    <submittedName>
        <fullName evidence="1">Uncharacterized protein</fullName>
    </submittedName>
</protein>
<evidence type="ECO:0000313" key="1">
    <source>
        <dbReference type="EMBL" id="GEO05557.1"/>
    </source>
</evidence>
<gene>
    <name evidence="1" type="ORF">AAE02nite_32210</name>
</gene>
<accession>A0A512B182</accession>
<organism evidence="1 2">
    <name type="scientific">Adhaeribacter aerolatus</name>
    <dbReference type="NCBI Taxonomy" id="670289"/>
    <lineage>
        <taxon>Bacteria</taxon>
        <taxon>Pseudomonadati</taxon>
        <taxon>Bacteroidota</taxon>
        <taxon>Cytophagia</taxon>
        <taxon>Cytophagales</taxon>
        <taxon>Hymenobacteraceae</taxon>
        <taxon>Adhaeribacter</taxon>
    </lineage>
</organism>
<comment type="caution">
    <text evidence="1">The sequence shown here is derived from an EMBL/GenBank/DDBJ whole genome shotgun (WGS) entry which is preliminary data.</text>
</comment>
<name>A0A512B182_9BACT</name>
<dbReference type="EMBL" id="BJYS01000024">
    <property type="protein sequence ID" value="GEO05557.1"/>
    <property type="molecule type" value="Genomic_DNA"/>
</dbReference>
<dbReference type="AlphaFoldDB" id="A0A512B182"/>
<dbReference type="Proteomes" id="UP000321532">
    <property type="component" value="Unassembled WGS sequence"/>
</dbReference>
<keyword evidence="2" id="KW-1185">Reference proteome</keyword>
<evidence type="ECO:0000313" key="2">
    <source>
        <dbReference type="Proteomes" id="UP000321532"/>
    </source>
</evidence>